<dbReference type="PROSITE" id="PS51471">
    <property type="entry name" value="FE2OG_OXY"/>
    <property type="match status" value="1"/>
</dbReference>
<dbReference type="InterPro" id="IPR057589">
    <property type="entry name" value="GT_PLOD"/>
</dbReference>
<protein>
    <recommendedName>
        <fullName evidence="3">procollagen-lysine 5-dioxygenase</fullName>
        <ecNumber evidence="3">1.14.11.4</ecNumber>
    </recommendedName>
</protein>
<dbReference type="Gene3D" id="2.60.120.620">
    <property type="entry name" value="q2cbj1_9rhob like domain"/>
    <property type="match status" value="1"/>
</dbReference>
<name>A0A1J1HWJ3_9DIPT</name>
<dbReference type="STRING" id="568069.A0A1J1HWJ3"/>
<dbReference type="Proteomes" id="UP000183832">
    <property type="component" value="Unassembled WGS sequence"/>
</dbReference>
<dbReference type="Gene3D" id="3.90.550.10">
    <property type="entry name" value="Spore Coat Polysaccharide Biosynthesis Protein SpsA, Chain A"/>
    <property type="match status" value="1"/>
</dbReference>
<dbReference type="OrthoDB" id="69177at2759"/>
<evidence type="ECO:0000256" key="6">
    <source>
        <dbReference type="ARBA" id="ARBA00022824"/>
    </source>
</evidence>
<keyword evidence="8" id="KW-0223">Dioxygenase</keyword>
<sequence>MKTSVGNCSIWYSFIFLLSHCDSISGNDESPLIFTVASERTDGYLRYIRSAEHYKLSVTTLGLDKPWKGGDMNFQGGGYKINLFKDALEPYKSDDNRLVMFTDSYDVIFLAQWESIVEKFKEMKAKVLFSAENFCWPDDELKTKYPPVEGDVQKYLNSGLFMGYASNIYNILNSRVIKDTDDDQLFYTHVYLDDKLREQNKIKLDHKSNLFQNLNGNVGDVSVSIDGEGETKLLNKKFVTHPAVVHGNGPSKLALNNFGNYLAGAFVDGECMTCQEHNIPVEDRESFTILVALFVEFPTPFLEEYFDKILTLTYPKNKIHLFVHNKIEYHSNLVDTFLNHASEEKYLSIKAINAKDGISEATARELAVNRCLTKKCDYLFVIDSDVHLENLDTLNELIAFNKTIVAPMVTRVGGVWSNFWGAVSEKGFYARSSDYMTIVNYEVRGIWNVPFISSCYLIKSKILNKLSYTKAEVDADMALAEHLRNHGIFMFVSNLNEYGHLLNPDNYDIKKTRPEFYEIFANQFDWEKRFIREDYYTQLLEETVPKQPCPDVYWFPIGTEIFTESMIDIMEAFGKWSDGSNSDQRLQGGYEAVPTRDIHMNQVGLEAIWLKFLQLYVKPLQEKVFIGYFHDPPRSLMNFVVRYRPDEQPFLRPHHDSSTYTINIALNRRGIDYEGGGCRFIRYNCSVLDTERGWMLMHPGRLTHFHEGLTVTKGTRYIMISFVDP</sequence>
<dbReference type="SUPFAM" id="SSF53448">
    <property type="entry name" value="Nucleotide-diphospho-sugar transferases"/>
    <property type="match status" value="1"/>
</dbReference>
<comment type="cofactor">
    <cofactor evidence="1">
        <name>L-ascorbate</name>
        <dbReference type="ChEBI" id="CHEBI:38290"/>
    </cofactor>
</comment>
<dbReference type="AlphaFoldDB" id="A0A1J1HWJ3"/>
<evidence type="ECO:0000256" key="1">
    <source>
        <dbReference type="ARBA" id="ARBA00001961"/>
    </source>
</evidence>
<keyword evidence="11" id="KW-0325">Glycoprotein</keyword>
<dbReference type="SMART" id="SM00702">
    <property type="entry name" value="P4Hc"/>
    <property type="match status" value="1"/>
</dbReference>
<evidence type="ECO:0000256" key="2">
    <source>
        <dbReference type="ARBA" id="ARBA00004240"/>
    </source>
</evidence>
<dbReference type="Pfam" id="PF25342">
    <property type="entry name" value="GT_PLOD"/>
    <property type="match status" value="1"/>
</dbReference>
<keyword evidence="10" id="KW-0408">Iron</keyword>
<evidence type="ECO:0000256" key="12">
    <source>
        <dbReference type="ARBA" id="ARBA00047930"/>
    </source>
</evidence>
<dbReference type="GO" id="GO:0005506">
    <property type="term" value="F:iron ion binding"/>
    <property type="evidence" value="ECO:0007669"/>
    <property type="project" value="InterPro"/>
</dbReference>
<keyword evidence="16" id="KW-1185">Reference proteome</keyword>
<evidence type="ECO:0000256" key="10">
    <source>
        <dbReference type="ARBA" id="ARBA00023004"/>
    </source>
</evidence>
<evidence type="ECO:0000256" key="11">
    <source>
        <dbReference type="ARBA" id="ARBA00023180"/>
    </source>
</evidence>
<proteinExistence type="predicted"/>
<evidence type="ECO:0000256" key="7">
    <source>
        <dbReference type="ARBA" id="ARBA00022896"/>
    </source>
</evidence>
<comment type="catalytic activity">
    <reaction evidence="12">
        <text>L-lysyl-[collagen] + 2-oxoglutarate + O2 = (5R)-5-hydroxy-L-lysyl-[collagen] + succinate + CO2</text>
        <dbReference type="Rhea" id="RHEA:16569"/>
        <dbReference type="Rhea" id="RHEA-COMP:12751"/>
        <dbReference type="Rhea" id="RHEA-COMP:12752"/>
        <dbReference type="ChEBI" id="CHEBI:15379"/>
        <dbReference type="ChEBI" id="CHEBI:16526"/>
        <dbReference type="ChEBI" id="CHEBI:16810"/>
        <dbReference type="ChEBI" id="CHEBI:29969"/>
        <dbReference type="ChEBI" id="CHEBI:30031"/>
        <dbReference type="ChEBI" id="CHEBI:133442"/>
        <dbReference type="EC" id="1.14.11.4"/>
    </reaction>
</comment>
<accession>A0A1J1HWJ3</accession>
<evidence type="ECO:0000313" key="16">
    <source>
        <dbReference type="Proteomes" id="UP000183832"/>
    </source>
</evidence>
<dbReference type="GO" id="GO:0005783">
    <property type="term" value="C:endoplasmic reticulum"/>
    <property type="evidence" value="ECO:0007669"/>
    <property type="project" value="UniProtKB-SubCell"/>
</dbReference>
<gene>
    <name evidence="15" type="primary">putative Procollagen-lysine</name>
    <name evidence="15" type="ORF">CLUMA_CG004153</name>
</gene>
<keyword evidence="7" id="KW-0847">Vitamin C</keyword>
<evidence type="ECO:0000256" key="8">
    <source>
        <dbReference type="ARBA" id="ARBA00022964"/>
    </source>
</evidence>
<dbReference type="GO" id="GO:0031418">
    <property type="term" value="F:L-ascorbic acid binding"/>
    <property type="evidence" value="ECO:0007669"/>
    <property type="project" value="UniProtKB-KW"/>
</dbReference>
<evidence type="ECO:0000313" key="15">
    <source>
        <dbReference type="EMBL" id="CRK90497.1"/>
    </source>
</evidence>
<reference evidence="15 16" key="1">
    <citation type="submission" date="2015-04" db="EMBL/GenBank/DDBJ databases">
        <authorList>
            <person name="Syromyatnikov M.Y."/>
            <person name="Popov V.N."/>
        </authorList>
    </citation>
    <scope>NUCLEOTIDE SEQUENCE [LARGE SCALE GENOMIC DNA]</scope>
</reference>
<keyword evidence="6" id="KW-0256">Endoplasmic reticulum</keyword>
<dbReference type="InterPro" id="IPR050757">
    <property type="entry name" value="Collagen_mod_GT25"/>
</dbReference>
<feature type="domain" description="Fe2OG dioxygenase" evidence="14">
    <location>
        <begin position="632"/>
        <end position="725"/>
    </location>
</feature>
<evidence type="ECO:0000256" key="4">
    <source>
        <dbReference type="ARBA" id="ARBA00022723"/>
    </source>
</evidence>
<dbReference type="InterPro" id="IPR006620">
    <property type="entry name" value="Pro_4_hyd_alph"/>
</dbReference>
<evidence type="ECO:0000256" key="3">
    <source>
        <dbReference type="ARBA" id="ARBA00012264"/>
    </source>
</evidence>
<dbReference type="GO" id="GO:0008475">
    <property type="term" value="F:procollagen-lysine 5-dioxygenase activity"/>
    <property type="evidence" value="ECO:0007669"/>
    <property type="project" value="UniProtKB-EC"/>
</dbReference>
<evidence type="ECO:0000259" key="14">
    <source>
        <dbReference type="PROSITE" id="PS51471"/>
    </source>
</evidence>
<feature type="chain" id="PRO_5013289351" description="procollagen-lysine 5-dioxygenase" evidence="13">
    <location>
        <begin position="27"/>
        <end position="725"/>
    </location>
</feature>
<keyword evidence="9" id="KW-0560">Oxidoreductase</keyword>
<keyword evidence="5 13" id="KW-0732">Signal</keyword>
<dbReference type="InterPro" id="IPR044861">
    <property type="entry name" value="IPNS-like_FE2OG_OXY"/>
</dbReference>
<dbReference type="InterPro" id="IPR005123">
    <property type="entry name" value="Oxoglu/Fe-dep_dioxygenase_dom"/>
</dbReference>
<dbReference type="FunFam" id="2.60.120.620:FF:000026">
    <property type="entry name" value="Procollagen-lysine,2-oxoglutarate 5-dioxygenase"/>
    <property type="match status" value="1"/>
</dbReference>
<keyword evidence="4" id="KW-0479">Metal-binding</keyword>
<dbReference type="EC" id="1.14.11.4" evidence="3"/>
<dbReference type="PANTHER" id="PTHR10730">
    <property type="entry name" value="PROCOLLAGEN-LYSINE,2-OXOGLUTARATE 5-DIOXYGENASE/GLYCOSYLTRANSFERASE 25 FAMILY MEMBER"/>
    <property type="match status" value="1"/>
</dbReference>
<comment type="subcellular location">
    <subcellularLocation>
        <location evidence="2">Endoplasmic reticulum</location>
    </subcellularLocation>
</comment>
<dbReference type="PANTHER" id="PTHR10730:SF45">
    <property type="entry name" value="PROCOLLAGEN-LYSINE,2-OXOGLUTARATE 5-DIOXYGENASE"/>
    <property type="match status" value="1"/>
</dbReference>
<evidence type="ECO:0000256" key="5">
    <source>
        <dbReference type="ARBA" id="ARBA00022729"/>
    </source>
</evidence>
<evidence type="ECO:0000256" key="13">
    <source>
        <dbReference type="SAM" id="SignalP"/>
    </source>
</evidence>
<feature type="signal peptide" evidence="13">
    <location>
        <begin position="1"/>
        <end position="26"/>
    </location>
</feature>
<dbReference type="Pfam" id="PF03171">
    <property type="entry name" value="2OG-FeII_Oxy"/>
    <property type="match status" value="1"/>
</dbReference>
<organism evidence="15 16">
    <name type="scientific">Clunio marinus</name>
    <dbReference type="NCBI Taxonomy" id="568069"/>
    <lineage>
        <taxon>Eukaryota</taxon>
        <taxon>Metazoa</taxon>
        <taxon>Ecdysozoa</taxon>
        <taxon>Arthropoda</taxon>
        <taxon>Hexapoda</taxon>
        <taxon>Insecta</taxon>
        <taxon>Pterygota</taxon>
        <taxon>Neoptera</taxon>
        <taxon>Endopterygota</taxon>
        <taxon>Diptera</taxon>
        <taxon>Nematocera</taxon>
        <taxon>Chironomoidea</taxon>
        <taxon>Chironomidae</taxon>
        <taxon>Clunio</taxon>
    </lineage>
</organism>
<dbReference type="EMBL" id="CVRI01000019">
    <property type="protein sequence ID" value="CRK90497.1"/>
    <property type="molecule type" value="Genomic_DNA"/>
</dbReference>
<dbReference type="InterPro" id="IPR029044">
    <property type="entry name" value="Nucleotide-diphossugar_trans"/>
</dbReference>
<evidence type="ECO:0000256" key="9">
    <source>
        <dbReference type="ARBA" id="ARBA00023002"/>
    </source>
</evidence>